<dbReference type="SUPFAM" id="SSF53187">
    <property type="entry name" value="Zn-dependent exopeptidases"/>
    <property type="match status" value="1"/>
</dbReference>
<feature type="non-terminal residue" evidence="7">
    <location>
        <position position="1"/>
    </location>
</feature>
<evidence type="ECO:0000259" key="6">
    <source>
        <dbReference type="Pfam" id="PF07687"/>
    </source>
</evidence>
<dbReference type="Gene3D" id="3.30.70.360">
    <property type="match status" value="1"/>
</dbReference>
<organism evidence="7">
    <name type="scientific">Spongospora subterranea</name>
    <dbReference type="NCBI Taxonomy" id="70186"/>
    <lineage>
        <taxon>Eukaryota</taxon>
        <taxon>Sar</taxon>
        <taxon>Rhizaria</taxon>
        <taxon>Endomyxa</taxon>
        <taxon>Phytomyxea</taxon>
        <taxon>Plasmodiophorida</taxon>
        <taxon>Plasmodiophoridae</taxon>
        <taxon>Spongospora</taxon>
    </lineage>
</organism>
<dbReference type="PANTHER" id="PTHR45962:SF1">
    <property type="entry name" value="N-FATTY-ACYL-AMINO ACID SYNTHASE_HYDROLASE PM20D1"/>
    <property type="match status" value="1"/>
</dbReference>
<protein>
    <recommendedName>
        <fullName evidence="6">Peptidase M20 dimerisation domain-containing protein</fullName>
    </recommendedName>
</protein>
<dbReference type="Gene3D" id="3.40.630.10">
    <property type="entry name" value="Zn peptidases"/>
    <property type="match status" value="1"/>
</dbReference>
<dbReference type="InterPro" id="IPR036264">
    <property type="entry name" value="Bact_exopeptidase_dim_dom"/>
</dbReference>
<dbReference type="GO" id="GO:0008233">
    <property type="term" value="F:peptidase activity"/>
    <property type="evidence" value="ECO:0007669"/>
    <property type="project" value="UniProtKB-KW"/>
</dbReference>
<sequence length="481" mass="53036">VTYYSLIIIDIVMGDNLVLIDHHYAVSLFKSLLRCDTTNYGEGNGDETAAVDLLETVFKEEQIPYKIVYGKEKRPNIIARLAGNGSSELPPILLSAHLDVVPAPDWQAQGWSHDPFAAEEQDGVIYGRGALDMKHHAATSVAIMVHMKRNGIVPHRDIIFAGVADEEDSSTYGSKYLVENHPDLIDAGIMFTEGGGFPFHFKNRILYPVQISEKGNGVLKLECTGKGGHSCFNHDDNCVGRIGSIAAIICNNRLPLHVIPQARSQLKILFGPSLFNRLVAAAFLHPFFHNFFLDYILPKESARVIEPLFHNNAVPTIINGGVKSNQVPSVSHLTISCRTLPGCSLTDVVAEIEQLLWRNGIDDVNISVLSETLPLSLQSSDDPAISSILNTISQVMNDRGPPGQIMPILCPGQTDAKFYSRHPSKMISIGFAPVFVEKESSFAHLFHGINERVSRNGFTWGLDILYNVIHRHERVPTNSMG</sequence>
<evidence type="ECO:0000256" key="5">
    <source>
        <dbReference type="ARBA" id="ARBA00022833"/>
    </source>
</evidence>
<dbReference type="Gene3D" id="1.10.150.900">
    <property type="match status" value="1"/>
</dbReference>
<evidence type="ECO:0000256" key="3">
    <source>
        <dbReference type="ARBA" id="ARBA00022723"/>
    </source>
</evidence>
<dbReference type="InterPro" id="IPR002933">
    <property type="entry name" value="Peptidase_M20"/>
</dbReference>
<dbReference type="PANTHER" id="PTHR45962">
    <property type="entry name" value="N-FATTY-ACYL-AMINO ACID SYNTHASE/HYDROLASE PM20D1"/>
    <property type="match status" value="1"/>
</dbReference>
<keyword evidence="5" id="KW-0862">Zinc</keyword>
<evidence type="ECO:0000256" key="2">
    <source>
        <dbReference type="ARBA" id="ARBA00022670"/>
    </source>
</evidence>
<evidence type="ECO:0000313" key="7">
    <source>
        <dbReference type="EMBL" id="CRZ05615.1"/>
    </source>
</evidence>
<dbReference type="SUPFAM" id="SSF55031">
    <property type="entry name" value="Bacterial exopeptidase dimerisation domain"/>
    <property type="match status" value="1"/>
</dbReference>
<keyword evidence="3" id="KW-0479">Metal-binding</keyword>
<reference evidence="7" key="1">
    <citation type="submission" date="2015-04" db="EMBL/GenBank/DDBJ databases">
        <title>The genome sequence of the plant pathogenic Rhizarian Plasmodiophora brassicae reveals insights in its biotrophic life cycle and the origin of chitin synthesis.</title>
        <authorList>
            <person name="Schwelm A."/>
            <person name="Fogelqvist J."/>
            <person name="Knaust A."/>
            <person name="Julke S."/>
            <person name="Lilja T."/>
            <person name="Dhandapani V."/>
            <person name="Bonilla-Rosso G."/>
            <person name="Karlsson M."/>
            <person name="Shevchenko A."/>
            <person name="Choi S.R."/>
            <person name="Kim H.G."/>
            <person name="Park J.Y."/>
            <person name="Lim Y.P."/>
            <person name="Ludwig-Muller J."/>
            <person name="Dixelius C."/>
        </authorList>
    </citation>
    <scope>NUCLEOTIDE SEQUENCE</scope>
    <source>
        <tissue evidence="7">Potato root galls</tissue>
    </source>
</reference>
<dbReference type="InterPro" id="IPR047177">
    <property type="entry name" value="Pept_M20A"/>
</dbReference>
<dbReference type="Pfam" id="PF07687">
    <property type="entry name" value="M20_dimer"/>
    <property type="match status" value="1"/>
</dbReference>
<dbReference type="EMBL" id="HACM01005173">
    <property type="protein sequence ID" value="CRZ05615.1"/>
    <property type="molecule type" value="Transcribed_RNA"/>
</dbReference>
<feature type="domain" description="Peptidase M20 dimerisation" evidence="6">
    <location>
        <begin position="312"/>
        <end position="356"/>
    </location>
</feature>
<dbReference type="AlphaFoldDB" id="A0A0H5QUN7"/>
<dbReference type="GO" id="GO:0006508">
    <property type="term" value="P:proteolysis"/>
    <property type="evidence" value="ECO:0007669"/>
    <property type="project" value="UniProtKB-KW"/>
</dbReference>
<dbReference type="InterPro" id="IPR001261">
    <property type="entry name" value="ArgE/DapE_CS"/>
</dbReference>
<name>A0A0H5QUN7_9EUKA</name>
<keyword evidence="4" id="KW-0378">Hydrolase</keyword>
<dbReference type="GO" id="GO:0046872">
    <property type="term" value="F:metal ion binding"/>
    <property type="evidence" value="ECO:0007669"/>
    <property type="project" value="UniProtKB-KW"/>
</dbReference>
<dbReference type="PROSITE" id="PS00758">
    <property type="entry name" value="ARGE_DAPE_CPG2_1"/>
    <property type="match status" value="1"/>
</dbReference>
<keyword evidence="2" id="KW-0645">Protease</keyword>
<dbReference type="Pfam" id="PF01546">
    <property type="entry name" value="Peptidase_M20"/>
    <property type="match status" value="1"/>
</dbReference>
<accession>A0A0H5QUN7</accession>
<dbReference type="InterPro" id="IPR011650">
    <property type="entry name" value="Peptidase_M20_dimer"/>
</dbReference>
<comment type="similarity">
    <text evidence="1">Belongs to the peptidase M20A family.</text>
</comment>
<evidence type="ECO:0000256" key="4">
    <source>
        <dbReference type="ARBA" id="ARBA00022801"/>
    </source>
</evidence>
<proteinExistence type="inferred from homology"/>
<evidence type="ECO:0000256" key="1">
    <source>
        <dbReference type="ARBA" id="ARBA00006247"/>
    </source>
</evidence>